<dbReference type="AlphaFoldDB" id="A0A4C1YJQ9"/>
<proteinExistence type="predicted"/>
<feature type="region of interest" description="Disordered" evidence="1">
    <location>
        <begin position="65"/>
        <end position="123"/>
    </location>
</feature>
<evidence type="ECO:0000313" key="2">
    <source>
        <dbReference type="EMBL" id="GBP75062.1"/>
    </source>
</evidence>
<accession>A0A4C1YJQ9</accession>
<protein>
    <submittedName>
        <fullName evidence="2">Uncharacterized protein</fullName>
    </submittedName>
</protein>
<sequence length="123" mass="13605">MRPHNTARCEVVIGTIRIRDAREATDAADADAWARPTRCGGARYRRDADGREHARRGAVGCATGVRRRGAGTDDDAAHADAERGRRRRRVALMMRHVYPYASSRRAGRGQPARGRRDGKTISP</sequence>
<dbReference type="Proteomes" id="UP000299102">
    <property type="component" value="Unassembled WGS sequence"/>
</dbReference>
<evidence type="ECO:0000256" key="1">
    <source>
        <dbReference type="SAM" id="MobiDB-lite"/>
    </source>
</evidence>
<organism evidence="2 3">
    <name type="scientific">Eumeta variegata</name>
    <name type="common">Bagworm moth</name>
    <name type="synonym">Eumeta japonica</name>
    <dbReference type="NCBI Taxonomy" id="151549"/>
    <lineage>
        <taxon>Eukaryota</taxon>
        <taxon>Metazoa</taxon>
        <taxon>Ecdysozoa</taxon>
        <taxon>Arthropoda</taxon>
        <taxon>Hexapoda</taxon>
        <taxon>Insecta</taxon>
        <taxon>Pterygota</taxon>
        <taxon>Neoptera</taxon>
        <taxon>Endopterygota</taxon>
        <taxon>Lepidoptera</taxon>
        <taxon>Glossata</taxon>
        <taxon>Ditrysia</taxon>
        <taxon>Tineoidea</taxon>
        <taxon>Psychidae</taxon>
        <taxon>Oiketicinae</taxon>
        <taxon>Eumeta</taxon>
    </lineage>
</organism>
<comment type="caution">
    <text evidence="2">The sequence shown here is derived from an EMBL/GenBank/DDBJ whole genome shotgun (WGS) entry which is preliminary data.</text>
</comment>
<keyword evidence="3" id="KW-1185">Reference proteome</keyword>
<feature type="compositionally biased region" description="Basic and acidic residues" evidence="1">
    <location>
        <begin position="114"/>
        <end position="123"/>
    </location>
</feature>
<name>A0A4C1YJQ9_EUMVA</name>
<evidence type="ECO:0000313" key="3">
    <source>
        <dbReference type="Proteomes" id="UP000299102"/>
    </source>
</evidence>
<reference evidence="2 3" key="1">
    <citation type="journal article" date="2019" name="Commun. Biol.">
        <title>The bagworm genome reveals a unique fibroin gene that provides high tensile strength.</title>
        <authorList>
            <person name="Kono N."/>
            <person name="Nakamura H."/>
            <person name="Ohtoshi R."/>
            <person name="Tomita M."/>
            <person name="Numata K."/>
            <person name="Arakawa K."/>
        </authorList>
    </citation>
    <scope>NUCLEOTIDE SEQUENCE [LARGE SCALE GENOMIC DNA]</scope>
</reference>
<gene>
    <name evidence="2" type="ORF">EVAR_48742_1</name>
</gene>
<feature type="compositionally biased region" description="Low complexity" evidence="1">
    <location>
        <begin position="101"/>
        <end position="112"/>
    </location>
</feature>
<dbReference type="EMBL" id="BGZK01001234">
    <property type="protein sequence ID" value="GBP75062.1"/>
    <property type="molecule type" value="Genomic_DNA"/>
</dbReference>